<dbReference type="GO" id="GO:0003700">
    <property type="term" value="F:DNA-binding transcription factor activity"/>
    <property type="evidence" value="ECO:0007669"/>
    <property type="project" value="InterPro"/>
</dbReference>
<dbReference type="OrthoDB" id="3574600at2"/>
<sequence length="296" mass="33686">MLPVRVTDQLLQHREDMTPSERQLMNAILDDYPLSGLGSITELAAAAAVSTTTVARLLQKTGFNGYPQFQAALRRELKEMISDPVAKRDVWKTDLPEEHTLNRYSRQALENQKRSLDEVDPDEFDALCKLICDPNRRIFITGGRITGTLAQYLYLHLQMIRPDVRLLPFSASWTHELLDIRKGDILIALDVRRYENTTLVIGQLAHEREAEIVLFTDQWRSPIHRLARHTFSARIAVPSAWDSMSALLVLLECAVAEVQERLWDSVKARTDELEEAFDRTKLFRKFGQSSSGGGPS</sequence>
<dbReference type="PANTHER" id="PTHR30514">
    <property type="entry name" value="GLUCOKINASE"/>
    <property type="match status" value="1"/>
</dbReference>
<proteinExistence type="predicted"/>
<comment type="caution">
    <text evidence="5">The sequence shown here is derived from an EMBL/GenBank/DDBJ whole genome shotgun (WGS) entry which is preliminary data.</text>
</comment>
<evidence type="ECO:0000256" key="2">
    <source>
        <dbReference type="ARBA" id="ARBA00023125"/>
    </source>
</evidence>
<dbReference type="InterPro" id="IPR009057">
    <property type="entry name" value="Homeodomain-like_sf"/>
</dbReference>
<dbReference type="Gene3D" id="1.10.10.10">
    <property type="entry name" value="Winged helix-like DNA-binding domain superfamily/Winged helix DNA-binding domain"/>
    <property type="match status" value="1"/>
</dbReference>
<organism evidence="5 6">
    <name type="scientific">Aliiroseovarius halocynthiae</name>
    <dbReference type="NCBI Taxonomy" id="985055"/>
    <lineage>
        <taxon>Bacteria</taxon>
        <taxon>Pseudomonadati</taxon>
        <taxon>Pseudomonadota</taxon>
        <taxon>Alphaproteobacteria</taxon>
        <taxon>Rhodobacterales</taxon>
        <taxon>Paracoccaceae</taxon>
        <taxon>Aliiroseovarius</taxon>
    </lineage>
</organism>
<dbReference type="PROSITE" id="PS51071">
    <property type="entry name" value="HTH_RPIR"/>
    <property type="match status" value="1"/>
</dbReference>
<dbReference type="EMBL" id="VICH01000007">
    <property type="protein sequence ID" value="TQV67217.1"/>
    <property type="molecule type" value="Genomic_DNA"/>
</dbReference>
<dbReference type="SUPFAM" id="SSF46689">
    <property type="entry name" value="Homeodomain-like"/>
    <property type="match status" value="1"/>
</dbReference>
<evidence type="ECO:0000256" key="3">
    <source>
        <dbReference type="ARBA" id="ARBA00023163"/>
    </source>
</evidence>
<dbReference type="Pfam" id="PF01380">
    <property type="entry name" value="SIS"/>
    <property type="match status" value="1"/>
</dbReference>
<dbReference type="InterPro" id="IPR036388">
    <property type="entry name" value="WH-like_DNA-bd_sf"/>
</dbReference>
<keyword evidence="1" id="KW-0805">Transcription regulation</keyword>
<dbReference type="InterPro" id="IPR047640">
    <property type="entry name" value="RpiR-like"/>
</dbReference>
<gene>
    <name evidence="5" type="ORF">FIL88_11030</name>
</gene>
<dbReference type="InterPro" id="IPR046348">
    <property type="entry name" value="SIS_dom_sf"/>
</dbReference>
<dbReference type="InterPro" id="IPR000281">
    <property type="entry name" value="HTH_RpiR"/>
</dbReference>
<dbReference type="InterPro" id="IPR001347">
    <property type="entry name" value="SIS_dom"/>
</dbReference>
<dbReference type="PANTHER" id="PTHR30514:SF18">
    <property type="entry name" value="RPIR-FAMILY TRANSCRIPTIONAL REGULATOR"/>
    <property type="match status" value="1"/>
</dbReference>
<evidence type="ECO:0000259" key="4">
    <source>
        <dbReference type="PROSITE" id="PS51071"/>
    </source>
</evidence>
<keyword evidence="6" id="KW-1185">Reference proteome</keyword>
<dbReference type="InterPro" id="IPR035472">
    <property type="entry name" value="RpiR-like_SIS"/>
</dbReference>
<accession>A0A545SQI5</accession>
<dbReference type="GO" id="GO:0097367">
    <property type="term" value="F:carbohydrate derivative binding"/>
    <property type="evidence" value="ECO:0007669"/>
    <property type="project" value="InterPro"/>
</dbReference>
<dbReference type="SUPFAM" id="SSF53697">
    <property type="entry name" value="SIS domain"/>
    <property type="match status" value="1"/>
</dbReference>
<keyword evidence="3" id="KW-0804">Transcription</keyword>
<dbReference type="CDD" id="cd05013">
    <property type="entry name" value="SIS_RpiR"/>
    <property type="match status" value="1"/>
</dbReference>
<name>A0A545SQI5_9RHOB</name>
<reference evidence="5 6" key="1">
    <citation type="submission" date="2019-06" db="EMBL/GenBank/DDBJ databases">
        <title>A novel species of marine bacteria.</title>
        <authorList>
            <person name="Wang Y."/>
        </authorList>
    </citation>
    <scope>NUCLEOTIDE SEQUENCE [LARGE SCALE GENOMIC DNA]</scope>
    <source>
        <strain evidence="5 6">MA1-10</strain>
    </source>
</reference>
<keyword evidence="2" id="KW-0238">DNA-binding</keyword>
<dbReference type="AlphaFoldDB" id="A0A545SQI5"/>
<dbReference type="Pfam" id="PF01418">
    <property type="entry name" value="HTH_6"/>
    <property type="match status" value="1"/>
</dbReference>
<evidence type="ECO:0000313" key="5">
    <source>
        <dbReference type="EMBL" id="TQV67217.1"/>
    </source>
</evidence>
<dbReference type="GO" id="GO:0003677">
    <property type="term" value="F:DNA binding"/>
    <property type="evidence" value="ECO:0007669"/>
    <property type="project" value="UniProtKB-KW"/>
</dbReference>
<dbReference type="Gene3D" id="3.40.50.10490">
    <property type="entry name" value="Glucose-6-phosphate isomerase like protein, domain 1"/>
    <property type="match status" value="1"/>
</dbReference>
<evidence type="ECO:0000256" key="1">
    <source>
        <dbReference type="ARBA" id="ARBA00023015"/>
    </source>
</evidence>
<feature type="domain" description="HTH rpiR-type" evidence="4">
    <location>
        <begin position="4"/>
        <end position="80"/>
    </location>
</feature>
<dbReference type="Proteomes" id="UP000315816">
    <property type="component" value="Unassembled WGS sequence"/>
</dbReference>
<evidence type="ECO:0000313" key="6">
    <source>
        <dbReference type="Proteomes" id="UP000315816"/>
    </source>
</evidence>
<protein>
    <submittedName>
        <fullName evidence="5">MurR/RpiR family transcriptional regulator</fullName>
    </submittedName>
</protein>
<dbReference type="GO" id="GO:1901135">
    <property type="term" value="P:carbohydrate derivative metabolic process"/>
    <property type="evidence" value="ECO:0007669"/>
    <property type="project" value="InterPro"/>
</dbReference>